<name>A0A918D295_9BACI</name>
<dbReference type="EMBL" id="BMOS01000012">
    <property type="protein sequence ID" value="GGN58525.1"/>
    <property type="molecule type" value="Genomic_DNA"/>
</dbReference>
<organism evidence="1 2">
    <name type="scientific">Oceanobacillus indicireducens</name>
    <dbReference type="NCBI Taxonomy" id="1004261"/>
    <lineage>
        <taxon>Bacteria</taxon>
        <taxon>Bacillati</taxon>
        <taxon>Bacillota</taxon>
        <taxon>Bacilli</taxon>
        <taxon>Bacillales</taxon>
        <taxon>Bacillaceae</taxon>
        <taxon>Oceanobacillus</taxon>
    </lineage>
</organism>
<dbReference type="Proteomes" id="UP000624041">
    <property type="component" value="Unassembled WGS sequence"/>
</dbReference>
<dbReference type="RefSeq" id="WP_188857088.1">
    <property type="nucleotide sequence ID" value="NZ_BMOS01000012.1"/>
</dbReference>
<sequence>MKTFKLKQLQIVEFHSDTYQTVHIPLIDGLSINREDKENRWLIEAYTKRDLLDYFTELKETYKELIIHVKITTELNELATFITSIIGINQIGDNINILFLGTMVDQKTNKLEEILQQLMKEGNRGGDLLNKFKEYL</sequence>
<comment type="caution">
    <text evidence="1">The sequence shown here is derived from an EMBL/GenBank/DDBJ whole genome shotgun (WGS) entry which is preliminary data.</text>
</comment>
<accession>A0A918D295</accession>
<evidence type="ECO:0000313" key="1">
    <source>
        <dbReference type="EMBL" id="GGN58525.1"/>
    </source>
</evidence>
<dbReference type="AlphaFoldDB" id="A0A918D295"/>
<dbReference type="Pfam" id="PF14183">
    <property type="entry name" value="YwpF"/>
    <property type="match status" value="1"/>
</dbReference>
<evidence type="ECO:0008006" key="3">
    <source>
        <dbReference type="Google" id="ProtNLM"/>
    </source>
</evidence>
<evidence type="ECO:0000313" key="2">
    <source>
        <dbReference type="Proteomes" id="UP000624041"/>
    </source>
</evidence>
<reference evidence="1" key="1">
    <citation type="journal article" date="2014" name="Int. J. Syst. Evol. Microbiol.">
        <title>Complete genome sequence of Corynebacterium casei LMG S-19264T (=DSM 44701T), isolated from a smear-ripened cheese.</title>
        <authorList>
            <consortium name="US DOE Joint Genome Institute (JGI-PGF)"/>
            <person name="Walter F."/>
            <person name="Albersmeier A."/>
            <person name="Kalinowski J."/>
            <person name="Ruckert C."/>
        </authorList>
    </citation>
    <scope>NUCLEOTIDE SEQUENCE</scope>
    <source>
        <strain evidence="1">JCM 17251</strain>
    </source>
</reference>
<protein>
    <recommendedName>
        <fullName evidence="3">YwpF-like protein</fullName>
    </recommendedName>
</protein>
<proteinExistence type="predicted"/>
<reference evidence="1" key="2">
    <citation type="submission" date="2020-09" db="EMBL/GenBank/DDBJ databases">
        <authorList>
            <person name="Sun Q."/>
            <person name="Ohkuma M."/>
        </authorList>
    </citation>
    <scope>NUCLEOTIDE SEQUENCE</scope>
    <source>
        <strain evidence="1">JCM 17251</strain>
    </source>
</reference>
<dbReference type="InterPro" id="IPR025573">
    <property type="entry name" value="YwpF"/>
</dbReference>
<gene>
    <name evidence="1" type="primary">ywpF</name>
    <name evidence="1" type="ORF">GCM10007971_20660</name>
</gene>
<keyword evidence="2" id="KW-1185">Reference proteome</keyword>